<dbReference type="EMBL" id="VSRR010000313">
    <property type="protein sequence ID" value="MPC13887.1"/>
    <property type="molecule type" value="Genomic_DNA"/>
</dbReference>
<protein>
    <submittedName>
        <fullName evidence="1">Uncharacterized protein</fullName>
    </submittedName>
</protein>
<reference evidence="1 2" key="1">
    <citation type="submission" date="2019-05" db="EMBL/GenBank/DDBJ databases">
        <title>Another draft genome of Portunus trituberculatus and its Hox gene families provides insights of decapod evolution.</title>
        <authorList>
            <person name="Jeong J.-H."/>
            <person name="Song I."/>
            <person name="Kim S."/>
            <person name="Choi T."/>
            <person name="Kim D."/>
            <person name="Ryu S."/>
            <person name="Kim W."/>
        </authorList>
    </citation>
    <scope>NUCLEOTIDE SEQUENCE [LARGE SCALE GENOMIC DNA]</scope>
    <source>
        <tissue evidence="1">Muscle</tissue>
    </source>
</reference>
<accession>A0A5B7CVM5</accession>
<gene>
    <name evidence="1" type="ORF">E2C01_006636</name>
</gene>
<evidence type="ECO:0000313" key="2">
    <source>
        <dbReference type="Proteomes" id="UP000324222"/>
    </source>
</evidence>
<sequence length="64" mass="7163">MKLFVTAINSQIGISVPRKALLRPPPQPSINKIYTGTPKQITFSTRANIDLLNMTELISIIFHL</sequence>
<organism evidence="1 2">
    <name type="scientific">Portunus trituberculatus</name>
    <name type="common">Swimming crab</name>
    <name type="synonym">Neptunus trituberculatus</name>
    <dbReference type="NCBI Taxonomy" id="210409"/>
    <lineage>
        <taxon>Eukaryota</taxon>
        <taxon>Metazoa</taxon>
        <taxon>Ecdysozoa</taxon>
        <taxon>Arthropoda</taxon>
        <taxon>Crustacea</taxon>
        <taxon>Multicrustacea</taxon>
        <taxon>Malacostraca</taxon>
        <taxon>Eumalacostraca</taxon>
        <taxon>Eucarida</taxon>
        <taxon>Decapoda</taxon>
        <taxon>Pleocyemata</taxon>
        <taxon>Brachyura</taxon>
        <taxon>Eubrachyura</taxon>
        <taxon>Portunoidea</taxon>
        <taxon>Portunidae</taxon>
        <taxon>Portuninae</taxon>
        <taxon>Portunus</taxon>
    </lineage>
</organism>
<dbReference type="Proteomes" id="UP000324222">
    <property type="component" value="Unassembled WGS sequence"/>
</dbReference>
<proteinExistence type="predicted"/>
<name>A0A5B7CVM5_PORTR</name>
<dbReference type="AlphaFoldDB" id="A0A5B7CVM5"/>
<keyword evidence="2" id="KW-1185">Reference proteome</keyword>
<evidence type="ECO:0000313" key="1">
    <source>
        <dbReference type="EMBL" id="MPC13887.1"/>
    </source>
</evidence>
<comment type="caution">
    <text evidence="1">The sequence shown here is derived from an EMBL/GenBank/DDBJ whole genome shotgun (WGS) entry which is preliminary data.</text>
</comment>